<evidence type="ECO:0000313" key="3">
    <source>
        <dbReference type="Proteomes" id="UP000029492"/>
    </source>
</evidence>
<dbReference type="KEGG" id="mor:MOC_4366"/>
<protein>
    <submittedName>
        <fullName evidence="2">Protein of unassigned function</fullName>
    </submittedName>
</protein>
<dbReference type="EMBL" id="CP003811">
    <property type="protein sequence ID" value="AIQ92121.1"/>
    <property type="molecule type" value="Genomic_DNA"/>
</dbReference>
<dbReference type="AlphaFoldDB" id="A0A089NVZ8"/>
<feature type="compositionally biased region" description="Polar residues" evidence="1">
    <location>
        <begin position="8"/>
        <end position="18"/>
    </location>
</feature>
<evidence type="ECO:0000313" key="2">
    <source>
        <dbReference type="EMBL" id="AIQ92121.1"/>
    </source>
</evidence>
<gene>
    <name evidence="2" type="ORF">MOC_4366</name>
</gene>
<proteinExistence type="predicted"/>
<dbReference type="Proteomes" id="UP000029492">
    <property type="component" value="Chromosome"/>
</dbReference>
<dbReference type="HOGENOM" id="CLU_3201947_0_0_5"/>
<dbReference type="STRING" id="693986.MOC_4366"/>
<organism evidence="2 3">
    <name type="scientific">Methylobacterium oryzae CBMB20</name>
    <dbReference type="NCBI Taxonomy" id="693986"/>
    <lineage>
        <taxon>Bacteria</taxon>
        <taxon>Pseudomonadati</taxon>
        <taxon>Pseudomonadota</taxon>
        <taxon>Alphaproteobacteria</taxon>
        <taxon>Hyphomicrobiales</taxon>
        <taxon>Methylobacteriaceae</taxon>
        <taxon>Methylobacterium</taxon>
    </lineage>
</organism>
<name>A0A089NVZ8_9HYPH</name>
<keyword evidence="3" id="KW-1185">Reference proteome</keyword>
<evidence type="ECO:0000256" key="1">
    <source>
        <dbReference type="SAM" id="MobiDB-lite"/>
    </source>
</evidence>
<sequence length="45" mass="4495">MGRDVTEASENSATSPAQLASIVAVPDAGCGPALSRDRSVSETCS</sequence>
<accession>A0A089NVZ8</accession>
<reference evidence="2 3" key="1">
    <citation type="journal article" date="2014" name="PLoS ONE">
        <title>Genome Information of Methylobacterium oryzae, a Plant-Probiotic Methylotroph in the Phyllosphere.</title>
        <authorList>
            <person name="Kwak M.J."/>
            <person name="Jeong H."/>
            <person name="Madhaiyan M."/>
            <person name="Lee Y."/>
            <person name="Sa T.M."/>
            <person name="Oh T.K."/>
            <person name="Kim J.F."/>
        </authorList>
    </citation>
    <scope>NUCLEOTIDE SEQUENCE [LARGE SCALE GENOMIC DNA]</scope>
    <source>
        <strain evidence="2 3">CBMB20</strain>
    </source>
</reference>
<feature type="region of interest" description="Disordered" evidence="1">
    <location>
        <begin position="1"/>
        <end position="20"/>
    </location>
</feature>